<comment type="caution">
    <text evidence="1">The sequence shown here is derived from an EMBL/GenBank/DDBJ whole genome shotgun (WGS) entry which is preliminary data.</text>
</comment>
<name>A0ACB8RM28_9AGAM</name>
<sequence>MLALDNAALAALLTGSILYGVHLVTFGNAVHVLLLQKRRQARRPILIAATFLFFLFGTLFTVFSYLWVQDAFVAYKGPGGATAKLLQISGVVPQLVATPLTAQMLVGDAMLIYRCLVLYQRNWLIVVLPILCWLGTAVLGVRIIVVTAQLNEQTTISNNRVEPMIIAMLSLTVAVNTFCTSMIVYKIWRMRRRLQNVLQDSAPPRVQYGQIITVLVESTAMYSTCAIMLLILEILKTNAAYILYHATIQIVGIAFNVLTIRIDQGRSIEAAAISSDASDPRSHLRRTRLSEMSLRDIPIVPRRSSSEDVFSPRKPEDGQIDKRPAVSLLEIAVTKEPGDGSTWTGEP</sequence>
<protein>
    <submittedName>
        <fullName evidence="1">Uncharacterized protein</fullName>
    </submittedName>
</protein>
<accession>A0ACB8RM28</accession>
<reference evidence="1" key="1">
    <citation type="submission" date="2021-02" db="EMBL/GenBank/DDBJ databases">
        <authorList>
            <consortium name="DOE Joint Genome Institute"/>
            <person name="Ahrendt S."/>
            <person name="Looney B.P."/>
            <person name="Miyauchi S."/>
            <person name="Morin E."/>
            <person name="Drula E."/>
            <person name="Courty P.E."/>
            <person name="Chicoki N."/>
            <person name="Fauchery L."/>
            <person name="Kohler A."/>
            <person name="Kuo A."/>
            <person name="Labutti K."/>
            <person name="Pangilinan J."/>
            <person name="Lipzen A."/>
            <person name="Riley R."/>
            <person name="Andreopoulos W."/>
            <person name="He G."/>
            <person name="Johnson J."/>
            <person name="Barry K.W."/>
            <person name="Grigoriev I.V."/>
            <person name="Nagy L."/>
            <person name="Hibbett D."/>
            <person name="Henrissat B."/>
            <person name="Matheny P.B."/>
            <person name="Labbe J."/>
            <person name="Martin F."/>
        </authorList>
    </citation>
    <scope>NUCLEOTIDE SEQUENCE</scope>
    <source>
        <strain evidence="1">FP105234-sp</strain>
    </source>
</reference>
<dbReference type="Proteomes" id="UP000814033">
    <property type="component" value="Unassembled WGS sequence"/>
</dbReference>
<keyword evidence="2" id="KW-1185">Reference proteome</keyword>
<dbReference type="EMBL" id="MU275972">
    <property type="protein sequence ID" value="KAI0044751.1"/>
    <property type="molecule type" value="Genomic_DNA"/>
</dbReference>
<reference evidence="1" key="2">
    <citation type="journal article" date="2022" name="New Phytol.">
        <title>Evolutionary transition to the ectomycorrhizal habit in the genomes of a hyperdiverse lineage of mushroom-forming fungi.</title>
        <authorList>
            <person name="Looney B."/>
            <person name="Miyauchi S."/>
            <person name="Morin E."/>
            <person name="Drula E."/>
            <person name="Courty P.E."/>
            <person name="Kohler A."/>
            <person name="Kuo A."/>
            <person name="LaButti K."/>
            <person name="Pangilinan J."/>
            <person name="Lipzen A."/>
            <person name="Riley R."/>
            <person name="Andreopoulos W."/>
            <person name="He G."/>
            <person name="Johnson J."/>
            <person name="Nolan M."/>
            <person name="Tritt A."/>
            <person name="Barry K.W."/>
            <person name="Grigoriev I.V."/>
            <person name="Nagy L.G."/>
            <person name="Hibbett D."/>
            <person name="Henrissat B."/>
            <person name="Matheny P.B."/>
            <person name="Labbe J."/>
            <person name="Martin F.M."/>
        </authorList>
    </citation>
    <scope>NUCLEOTIDE SEQUENCE</scope>
    <source>
        <strain evidence="1">FP105234-sp</strain>
    </source>
</reference>
<proteinExistence type="predicted"/>
<organism evidence="1 2">
    <name type="scientific">Auriscalpium vulgare</name>
    <dbReference type="NCBI Taxonomy" id="40419"/>
    <lineage>
        <taxon>Eukaryota</taxon>
        <taxon>Fungi</taxon>
        <taxon>Dikarya</taxon>
        <taxon>Basidiomycota</taxon>
        <taxon>Agaricomycotina</taxon>
        <taxon>Agaricomycetes</taxon>
        <taxon>Russulales</taxon>
        <taxon>Auriscalpiaceae</taxon>
        <taxon>Auriscalpium</taxon>
    </lineage>
</organism>
<gene>
    <name evidence="1" type="ORF">FA95DRAFT_1608278</name>
</gene>
<evidence type="ECO:0000313" key="1">
    <source>
        <dbReference type="EMBL" id="KAI0044751.1"/>
    </source>
</evidence>
<evidence type="ECO:0000313" key="2">
    <source>
        <dbReference type="Proteomes" id="UP000814033"/>
    </source>
</evidence>